<feature type="compositionally biased region" description="Acidic residues" evidence="1">
    <location>
        <begin position="340"/>
        <end position="350"/>
    </location>
</feature>
<dbReference type="STRING" id="37360.A0A0G4J0E0"/>
<dbReference type="OrthoDB" id="261426at2759"/>
<reference evidence="2 3" key="1">
    <citation type="submission" date="2015-02" db="EMBL/GenBank/DDBJ databases">
        <authorList>
            <person name="Chooi Y.-H."/>
        </authorList>
    </citation>
    <scope>NUCLEOTIDE SEQUENCE [LARGE SCALE GENOMIC DNA]</scope>
    <source>
        <strain evidence="2">E3</strain>
    </source>
</reference>
<evidence type="ECO:0008006" key="4">
    <source>
        <dbReference type="Google" id="ProtNLM"/>
    </source>
</evidence>
<dbReference type="EMBL" id="CDSF01000102">
    <property type="protein sequence ID" value="CEP00799.1"/>
    <property type="molecule type" value="Genomic_DNA"/>
</dbReference>
<dbReference type="PANTHER" id="PTHR16306:SF0">
    <property type="entry name" value="TRANSLIN-ASSOCIATED FACTOR X-INTERACTING PROTEIN 1"/>
    <property type="match status" value="1"/>
</dbReference>
<organism evidence="2 3">
    <name type="scientific">Plasmodiophora brassicae</name>
    <name type="common">Clubroot disease agent</name>
    <dbReference type="NCBI Taxonomy" id="37360"/>
    <lineage>
        <taxon>Eukaryota</taxon>
        <taxon>Sar</taxon>
        <taxon>Rhizaria</taxon>
        <taxon>Endomyxa</taxon>
        <taxon>Phytomyxea</taxon>
        <taxon>Plasmodiophorida</taxon>
        <taxon>Plasmodiophoridae</taxon>
        <taxon>Plasmodiophora</taxon>
    </lineage>
</organism>
<keyword evidence="3" id="KW-1185">Reference proteome</keyword>
<dbReference type="Proteomes" id="UP000039324">
    <property type="component" value="Unassembled WGS sequence"/>
</dbReference>
<feature type="region of interest" description="Disordered" evidence="1">
    <location>
        <begin position="302"/>
        <end position="360"/>
    </location>
</feature>
<evidence type="ECO:0000256" key="1">
    <source>
        <dbReference type="SAM" id="MobiDB-lite"/>
    </source>
</evidence>
<gene>
    <name evidence="2" type="ORF">PBRA_008111</name>
</gene>
<feature type="compositionally biased region" description="Basic residues" evidence="1">
    <location>
        <begin position="302"/>
        <end position="311"/>
    </location>
</feature>
<accession>A0A0G4J0E0</accession>
<feature type="compositionally biased region" description="Low complexity" evidence="1">
    <location>
        <begin position="351"/>
        <end position="360"/>
    </location>
</feature>
<dbReference type="GO" id="GO:0005737">
    <property type="term" value="C:cytoplasm"/>
    <property type="evidence" value="ECO:0007669"/>
    <property type="project" value="TreeGrafter"/>
</dbReference>
<dbReference type="OMA" id="TSEAMAW"/>
<feature type="compositionally biased region" description="Basic and acidic residues" evidence="1">
    <location>
        <begin position="312"/>
        <end position="323"/>
    </location>
</feature>
<sequence length="360" mass="41010">MLEREDSLQLEEIENERLAKATYMDDKTTWHQGLGTGDAVPKYLRVAGPVRRRVLSKRQTEAIVREVWHMKKAYDRQHGATSRLADYFYTYLSLKHGATTALQEWGYSLTEALKAFRYDADIYLFDLILSGEVSEDVYDDQRQMVAKLMDACAQQDTKKTGTISRRDFIRVLLRQFPGKPKAHLRALDRSLEQVAKESGVVHYVKLFEEDRDGDQGPFAEALRDQQLQEIMQLHKEMKDALEREGAGEALTAAQVRRALLSVDRKLPRKEVNQILEDVFALPWKRIGKRTADAQHVIRTIKSKGVHKRHSRKANDDGVGAHEDYEADMAEADNEVRPADDDPDDDDESDAADTPAPGTTN</sequence>
<dbReference type="AlphaFoldDB" id="A0A0G4J0E0"/>
<evidence type="ECO:0000313" key="2">
    <source>
        <dbReference type="EMBL" id="CEP00799.1"/>
    </source>
</evidence>
<proteinExistence type="predicted"/>
<protein>
    <recommendedName>
        <fullName evidence="4">EF-hand domain-containing protein</fullName>
    </recommendedName>
</protein>
<name>A0A0G4J0E0_PLABS</name>
<evidence type="ECO:0000313" key="3">
    <source>
        <dbReference type="Proteomes" id="UP000039324"/>
    </source>
</evidence>
<dbReference type="PANTHER" id="PTHR16306">
    <property type="entry name" value="TRANSLIN-ASSOCIATED FACTOR X-INTERACTING PROTEIN 1"/>
    <property type="match status" value="1"/>
</dbReference>